<feature type="region of interest" description="Disordered" evidence="1">
    <location>
        <begin position="350"/>
        <end position="406"/>
    </location>
</feature>
<evidence type="ECO:0000313" key="2">
    <source>
        <dbReference type="EMBL" id="TPX47804.1"/>
    </source>
</evidence>
<feature type="compositionally biased region" description="Low complexity" evidence="1">
    <location>
        <begin position="512"/>
        <end position="533"/>
    </location>
</feature>
<dbReference type="PANTHER" id="PTHR45725">
    <property type="entry name" value="FORMIN HOMOLOGY 2 FAMILY MEMBER"/>
    <property type="match status" value="1"/>
</dbReference>
<feature type="compositionally biased region" description="Low complexity" evidence="1">
    <location>
        <begin position="560"/>
        <end position="571"/>
    </location>
</feature>
<dbReference type="OrthoDB" id="120976at2759"/>
<feature type="compositionally biased region" description="Pro residues" evidence="1">
    <location>
        <begin position="60"/>
        <end position="69"/>
    </location>
</feature>
<dbReference type="AlphaFoldDB" id="A0A507D8J5"/>
<comment type="caution">
    <text evidence="2">The sequence shown here is derived from an EMBL/GenBank/DDBJ whole genome shotgun (WGS) entry which is preliminary data.</text>
</comment>
<gene>
    <name evidence="2" type="ORF">SeLEV6574_g02434</name>
</gene>
<protein>
    <submittedName>
        <fullName evidence="2">Uncharacterized protein</fullName>
    </submittedName>
</protein>
<feature type="compositionally biased region" description="Low complexity" evidence="1">
    <location>
        <begin position="766"/>
        <end position="775"/>
    </location>
</feature>
<feature type="compositionally biased region" description="Basic residues" evidence="1">
    <location>
        <begin position="231"/>
        <end position="247"/>
    </location>
</feature>
<dbReference type="VEuPathDB" id="FungiDB:SeMB42_g01057"/>
<feature type="compositionally biased region" description="Basic and acidic residues" evidence="1">
    <location>
        <begin position="353"/>
        <end position="364"/>
    </location>
</feature>
<feature type="compositionally biased region" description="Polar residues" evidence="1">
    <location>
        <begin position="618"/>
        <end position="628"/>
    </location>
</feature>
<feature type="compositionally biased region" description="Basic and acidic residues" evidence="1">
    <location>
        <begin position="18"/>
        <end position="36"/>
    </location>
</feature>
<reference evidence="2 3" key="1">
    <citation type="journal article" date="2019" name="Sci. Rep.">
        <title>Comparative genomics of chytrid fungi reveal insights into the obligate biotrophic and pathogenic lifestyle of Synchytrium endobioticum.</title>
        <authorList>
            <person name="van de Vossenberg B.T.L.H."/>
            <person name="Warris S."/>
            <person name="Nguyen H.D.T."/>
            <person name="van Gent-Pelzer M.P.E."/>
            <person name="Joly D.L."/>
            <person name="van de Geest H.C."/>
            <person name="Bonants P.J.M."/>
            <person name="Smith D.S."/>
            <person name="Levesque C.A."/>
            <person name="van der Lee T.A.J."/>
        </authorList>
    </citation>
    <scope>NUCLEOTIDE SEQUENCE [LARGE SCALE GENOMIC DNA]</scope>
    <source>
        <strain evidence="2 3">LEV6574</strain>
    </source>
</reference>
<proteinExistence type="predicted"/>
<feature type="compositionally biased region" description="Low complexity" evidence="1">
    <location>
        <begin position="365"/>
        <end position="377"/>
    </location>
</feature>
<dbReference type="Proteomes" id="UP000320475">
    <property type="component" value="Unassembled WGS sequence"/>
</dbReference>
<organism evidence="2 3">
    <name type="scientific">Synchytrium endobioticum</name>
    <dbReference type="NCBI Taxonomy" id="286115"/>
    <lineage>
        <taxon>Eukaryota</taxon>
        <taxon>Fungi</taxon>
        <taxon>Fungi incertae sedis</taxon>
        <taxon>Chytridiomycota</taxon>
        <taxon>Chytridiomycota incertae sedis</taxon>
        <taxon>Chytridiomycetes</taxon>
        <taxon>Synchytriales</taxon>
        <taxon>Synchytriaceae</taxon>
        <taxon>Synchytrium</taxon>
    </lineage>
</organism>
<name>A0A507D8J5_9FUNG</name>
<feature type="compositionally biased region" description="Acidic residues" evidence="1">
    <location>
        <begin position="445"/>
        <end position="461"/>
    </location>
</feature>
<feature type="region of interest" description="Disordered" evidence="1">
    <location>
        <begin position="1"/>
        <end position="72"/>
    </location>
</feature>
<dbReference type="PANTHER" id="PTHR45725:SF18">
    <property type="entry name" value="ORC1-LIKE AAA ATPASE DOMAIN-CONTAINING PROTEIN"/>
    <property type="match status" value="1"/>
</dbReference>
<dbReference type="InterPro" id="IPR051425">
    <property type="entry name" value="Formin_Homology"/>
</dbReference>
<feature type="region of interest" description="Disordered" evidence="1">
    <location>
        <begin position="766"/>
        <end position="804"/>
    </location>
</feature>
<evidence type="ECO:0000313" key="3">
    <source>
        <dbReference type="Proteomes" id="UP000320475"/>
    </source>
</evidence>
<feature type="region of interest" description="Disordered" evidence="1">
    <location>
        <begin position="213"/>
        <end position="248"/>
    </location>
</feature>
<dbReference type="VEuPathDB" id="FungiDB:SeMB42_g01059"/>
<feature type="compositionally biased region" description="Polar residues" evidence="1">
    <location>
        <begin position="780"/>
        <end position="795"/>
    </location>
</feature>
<dbReference type="EMBL" id="QEAM01000068">
    <property type="protein sequence ID" value="TPX47804.1"/>
    <property type="molecule type" value="Genomic_DNA"/>
</dbReference>
<feature type="region of interest" description="Disordered" evidence="1">
    <location>
        <begin position="690"/>
        <end position="722"/>
    </location>
</feature>
<sequence length="804" mass="87015">MAPTDDMAWSPPPQSPPTERDDDHDPDHDHDHDHSLHPPPRPATATATTVHARAKRPESAPLPMPPPPTNTSTKLLQRMREREFDVGLALSALPWTLESYHPLLDDYLQGYFANPVMRKHLYKLGLITDNGLVIDEKFWRSQQAKLNRLDYEQKMAALDRDRITDRRIEVELRTAMENELRGSSCKPRKLVDVADGNAHHLVRDAMKVYGTLAKPNPIKSPYASRPTSSQSHKRPVSSRPATPRKPRTAIDADTLIKHARASYENGDVAEARRTLVRYVRQEGKSVIRGRLLKDTGPFGLPKPVEDHMNHVAPHRRWAPVEIFMLQTVWRLGGDIHLLLSLLAATPGPLRVPDFPRRSASDHAVSRLSSPTSFSRPSTPRHRQFRPKSARPTRAYANSKGPEPEVYDDLDFFEDDLDIIEDVADDDDWDVSVPDLAVKDTHGDPIEIENEINCDDDDDDNVPEILMSSVAPPAPQPPAMAPGGRPATPAPRPAPPALPDPLPSFVNADGTLRKSSLKSSAPASTPSSRPPSADTSRHSSPAHSTSDVRSDEKQVTFADQVSPPSDVAPPASDGHDASSLPTASQHECVAIADPLPDEGDAVLRTGPGSASAGSLRLRSGSQASLAHSTSDVRSDEKQVTFSDQVSPPSDVAPPASDGHVAASLPTASQHECVAIADPLPDEGYAVLRTGPGSASAGSLRLRNGSQASLVRRASRPASLRSTHTVDAGASSVLALLRKSLSQDQPLNPPPASASVYALMSISAHSAPHLASSSSSLKRVGSQRNPLSSQQSIASSFRKNREQSHA</sequence>
<feature type="compositionally biased region" description="Pro residues" evidence="1">
    <location>
        <begin position="487"/>
        <end position="501"/>
    </location>
</feature>
<evidence type="ECO:0000256" key="1">
    <source>
        <dbReference type="SAM" id="MobiDB-lite"/>
    </source>
</evidence>
<feature type="region of interest" description="Disordered" evidence="1">
    <location>
        <begin position="441"/>
        <end position="663"/>
    </location>
</feature>
<accession>A0A507D8J5</accession>
<feature type="compositionally biased region" description="Low complexity" evidence="1">
    <location>
        <begin position="641"/>
        <end position="656"/>
    </location>
</feature>
<feature type="compositionally biased region" description="Basic residues" evidence="1">
    <location>
        <begin position="378"/>
        <end position="390"/>
    </location>
</feature>